<keyword evidence="3" id="KW-1185">Reference proteome</keyword>
<dbReference type="GO" id="GO:0005654">
    <property type="term" value="C:nucleoplasm"/>
    <property type="evidence" value="ECO:0007669"/>
    <property type="project" value="TreeGrafter"/>
</dbReference>
<evidence type="ECO:0000313" key="3">
    <source>
        <dbReference type="Proteomes" id="UP000299102"/>
    </source>
</evidence>
<proteinExistence type="predicted"/>
<organism evidence="2 3">
    <name type="scientific">Eumeta variegata</name>
    <name type="common">Bagworm moth</name>
    <name type="synonym">Eumeta japonica</name>
    <dbReference type="NCBI Taxonomy" id="151549"/>
    <lineage>
        <taxon>Eukaryota</taxon>
        <taxon>Metazoa</taxon>
        <taxon>Ecdysozoa</taxon>
        <taxon>Arthropoda</taxon>
        <taxon>Hexapoda</taxon>
        <taxon>Insecta</taxon>
        <taxon>Pterygota</taxon>
        <taxon>Neoptera</taxon>
        <taxon>Endopterygota</taxon>
        <taxon>Lepidoptera</taxon>
        <taxon>Glossata</taxon>
        <taxon>Ditrysia</taxon>
        <taxon>Tineoidea</taxon>
        <taxon>Psychidae</taxon>
        <taxon>Oiketicinae</taxon>
        <taxon>Eumeta</taxon>
    </lineage>
</organism>
<dbReference type="InterPro" id="IPR043472">
    <property type="entry name" value="Macro_dom-like"/>
</dbReference>
<dbReference type="AlphaFoldDB" id="A0A4C1UJE5"/>
<protein>
    <submittedName>
        <fullName evidence="2">O-acetyl-ADP-ribose deacetylase MACROD2</fullName>
    </submittedName>
</protein>
<dbReference type="PROSITE" id="PS51154">
    <property type="entry name" value="MACRO"/>
    <property type="match status" value="1"/>
</dbReference>
<accession>A0A4C1UJE5</accession>
<dbReference type="GO" id="GO:0140293">
    <property type="term" value="F:ADP-ribosylglutamate hydrolase activity"/>
    <property type="evidence" value="ECO:0007669"/>
    <property type="project" value="TreeGrafter"/>
</dbReference>
<gene>
    <name evidence="2" type="primary">Macrod2</name>
    <name evidence="2" type="ORF">EVAR_95458_1</name>
</gene>
<evidence type="ECO:0000313" key="2">
    <source>
        <dbReference type="EMBL" id="GBP26290.1"/>
    </source>
</evidence>
<dbReference type="CDD" id="cd02908">
    <property type="entry name" value="Macro_OAADPr_deacetylase"/>
    <property type="match status" value="1"/>
</dbReference>
<feature type="domain" description="Macro" evidence="1">
    <location>
        <begin position="66"/>
        <end position="243"/>
    </location>
</feature>
<dbReference type="Pfam" id="PF01661">
    <property type="entry name" value="Macro"/>
    <property type="match status" value="1"/>
</dbReference>
<dbReference type="Gene3D" id="3.40.220.10">
    <property type="entry name" value="Leucine Aminopeptidase, subunit E, domain 1"/>
    <property type="match status" value="1"/>
</dbReference>
<dbReference type="OrthoDB" id="6133115at2759"/>
<dbReference type="PANTHER" id="PTHR11106">
    <property type="entry name" value="GANGLIOSIDE INDUCED DIFFERENTIATION ASSOCIATED PROTEIN 2-RELATED"/>
    <property type="match status" value="1"/>
</dbReference>
<name>A0A4C1UJE5_EUMVA</name>
<reference evidence="2 3" key="1">
    <citation type="journal article" date="2019" name="Commun. Biol.">
        <title>The bagworm genome reveals a unique fibroin gene that provides high tensile strength.</title>
        <authorList>
            <person name="Kono N."/>
            <person name="Nakamura H."/>
            <person name="Ohtoshi R."/>
            <person name="Tomita M."/>
            <person name="Numata K."/>
            <person name="Arakawa K."/>
        </authorList>
    </citation>
    <scope>NUCLEOTIDE SEQUENCE [LARGE SCALE GENOMIC DNA]</scope>
</reference>
<dbReference type="STRING" id="151549.A0A4C1UJE5"/>
<dbReference type="EMBL" id="BGZK01000179">
    <property type="protein sequence ID" value="GBP26290.1"/>
    <property type="molecule type" value="Genomic_DNA"/>
</dbReference>
<dbReference type="GO" id="GO:0140291">
    <property type="term" value="P:peptidyl-glutamate ADP-deribosylation"/>
    <property type="evidence" value="ECO:0007669"/>
    <property type="project" value="TreeGrafter"/>
</dbReference>
<dbReference type="GO" id="GO:0042278">
    <property type="term" value="P:purine nucleoside metabolic process"/>
    <property type="evidence" value="ECO:0007669"/>
    <property type="project" value="TreeGrafter"/>
</dbReference>
<dbReference type="Proteomes" id="UP000299102">
    <property type="component" value="Unassembled WGS sequence"/>
</dbReference>
<dbReference type="PANTHER" id="PTHR11106:SF27">
    <property type="entry name" value="MACRO DOMAIN-CONTAINING PROTEIN"/>
    <property type="match status" value="1"/>
</dbReference>
<dbReference type="SMART" id="SM00506">
    <property type="entry name" value="A1pp"/>
    <property type="match status" value="1"/>
</dbReference>
<dbReference type="GO" id="GO:0006974">
    <property type="term" value="P:DNA damage response"/>
    <property type="evidence" value="ECO:0007669"/>
    <property type="project" value="TreeGrafter"/>
</dbReference>
<sequence>MTTQARWMIEKNKILNLSLEEKRKLYKSDFLTLATVNTWAEYAKQNELSFDKNHELEDLAEFQKITINPDHNKRLADKVSIFRGDITKLEIDAIVNAANSRLKAGGGVDGAIHRAAGPLLQEECSSLNGCPTGEAKITGGYDLPAKYVIHTVGPQDGSESKLRSCYEKCLSYQFEYRLKSIAFPCISTGIYRFPNNLAGHVALSTARKFLEGNEDVVALIRLMVYVWSASTIKDNINAVRLMTQTDKSDSPTDSDEPRHRIKRKFRGNWFSHYQETAVAYEKAVEAIPNCKWVVLPSVVPSDVAMY</sequence>
<evidence type="ECO:0000259" key="1">
    <source>
        <dbReference type="PROSITE" id="PS51154"/>
    </source>
</evidence>
<dbReference type="InterPro" id="IPR002589">
    <property type="entry name" value="Macro_dom"/>
</dbReference>
<comment type="caution">
    <text evidence="2">The sequence shown here is derived from an EMBL/GenBank/DDBJ whole genome shotgun (WGS) entry which is preliminary data.</text>
</comment>
<dbReference type="SUPFAM" id="SSF52949">
    <property type="entry name" value="Macro domain-like"/>
    <property type="match status" value="1"/>
</dbReference>